<dbReference type="AlphaFoldDB" id="A0AAJ0G9K2"/>
<organism evidence="2 3">
    <name type="scientific">Extremus antarcticus</name>
    <dbReference type="NCBI Taxonomy" id="702011"/>
    <lineage>
        <taxon>Eukaryota</taxon>
        <taxon>Fungi</taxon>
        <taxon>Dikarya</taxon>
        <taxon>Ascomycota</taxon>
        <taxon>Pezizomycotina</taxon>
        <taxon>Dothideomycetes</taxon>
        <taxon>Dothideomycetidae</taxon>
        <taxon>Mycosphaerellales</taxon>
        <taxon>Extremaceae</taxon>
        <taxon>Extremus</taxon>
    </lineage>
</organism>
<feature type="compositionally biased region" description="Pro residues" evidence="1">
    <location>
        <begin position="455"/>
        <end position="466"/>
    </location>
</feature>
<evidence type="ECO:0000313" key="2">
    <source>
        <dbReference type="EMBL" id="KAK3049368.1"/>
    </source>
</evidence>
<feature type="compositionally biased region" description="Polar residues" evidence="1">
    <location>
        <begin position="34"/>
        <end position="66"/>
    </location>
</feature>
<accession>A0AAJ0G9K2</accession>
<feature type="compositionally biased region" description="Polar residues" evidence="1">
    <location>
        <begin position="506"/>
        <end position="516"/>
    </location>
</feature>
<feature type="region of interest" description="Disordered" evidence="1">
    <location>
        <begin position="447"/>
        <end position="542"/>
    </location>
</feature>
<feature type="compositionally biased region" description="Low complexity" evidence="1">
    <location>
        <begin position="407"/>
        <end position="424"/>
    </location>
</feature>
<feature type="region of interest" description="Disordered" evidence="1">
    <location>
        <begin position="160"/>
        <end position="183"/>
    </location>
</feature>
<feature type="compositionally biased region" description="Polar residues" evidence="1">
    <location>
        <begin position="75"/>
        <end position="85"/>
    </location>
</feature>
<evidence type="ECO:0000313" key="3">
    <source>
        <dbReference type="Proteomes" id="UP001271007"/>
    </source>
</evidence>
<gene>
    <name evidence="2" type="primary">SFL1</name>
    <name evidence="2" type="ORF">LTR09_009287</name>
</gene>
<protein>
    <submittedName>
        <fullName evidence="2">Flocculation suppression protein</fullName>
    </submittedName>
</protein>
<feature type="region of interest" description="Disordered" evidence="1">
    <location>
        <begin position="24"/>
        <end position="92"/>
    </location>
</feature>
<name>A0AAJ0G9K2_9PEZI</name>
<evidence type="ECO:0000256" key="1">
    <source>
        <dbReference type="SAM" id="MobiDB-lite"/>
    </source>
</evidence>
<sequence>MASVGPPLSRSPFLGTSSAFNPPFAKTIPILPSSGPSSNHSGDPMDTTQNPTNSMGPPGLSSPNVDRNNEHFEQTPPTNGGSSQPMGAAAAAQQPKVVQTAFIHKLYKSVVDLSDVFHTGSPDSPLWEFKHGAGNFKRGDLVGLREIKRRASRHALIHRDSFSKPPKMPPMPPQPGTPMEAPQDPTEARFGMLEWQMQDMYSRLSRTEEAYSAVTAKCQTLLDGLTRCHQWNNDLSSHLLTLVPDPDNPVHREVFAMRQDIQRHVDHLRTVEDSSEPLFSNKQSFFQNNSLAPDMGPPMSPRQRPYDESRRPSLQAFGRPNSFRTPVPPHMQMSSPRRYGSIGAATGAYSPASTRPNLPPPPPPPQIQHPLADTSSPPANLARRHTSADIRVHGWAGGQQPPHLNLGSSPYASGQSSSAWPSSPRQHAHPGDQQLHDALAQYELPRAHNPSSRHPSPPPPHDPGPPSFSSSFGGSYANPNDAGWQLPGRAYPFKAMGIETPGPPTRRSSMASNVHSLLNPADTAEREGEDEGPDERKRKRLL</sequence>
<dbReference type="Proteomes" id="UP001271007">
    <property type="component" value="Unassembled WGS sequence"/>
</dbReference>
<keyword evidence="3" id="KW-1185">Reference proteome</keyword>
<comment type="caution">
    <text evidence="2">The sequence shown here is derived from an EMBL/GenBank/DDBJ whole genome shotgun (WGS) entry which is preliminary data.</text>
</comment>
<proteinExistence type="predicted"/>
<feature type="region of interest" description="Disordered" evidence="1">
    <location>
        <begin position="287"/>
        <end position="432"/>
    </location>
</feature>
<feature type="compositionally biased region" description="Pro residues" evidence="1">
    <location>
        <begin position="166"/>
        <end position="176"/>
    </location>
</feature>
<reference evidence="2" key="1">
    <citation type="submission" date="2023-04" db="EMBL/GenBank/DDBJ databases">
        <title>Black Yeasts Isolated from many extreme environments.</title>
        <authorList>
            <person name="Coleine C."/>
            <person name="Stajich J.E."/>
            <person name="Selbmann L."/>
        </authorList>
    </citation>
    <scope>NUCLEOTIDE SEQUENCE</scope>
    <source>
        <strain evidence="2">CCFEE 5312</strain>
    </source>
</reference>
<dbReference type="EMBL" id="JAWDJX010000040">
    <property type="protein sequence ID" value="KAK3049368.1"/>
    <property type="molecule type" value="Genomic_DNA"/>
</dbReference>
<feature type="compositionally biased region" description="Pro residues" evidence="1">
    <location>
        <begin position="357"/>
        <end position="367"/>
    </location>
</feature>